<dbReference type="PANTHER" id="PTHR30329:SF21">
    <property type="entry name" value="LIPOPROTEIN YIAD-RELATED"/>
    <property type="match status" value="1"/>
</dbReference>
<evidence type="ECO:0000256" key="7">
    <source>
        <dbReference type="ARBA" id="ARBA00023288"/>
    </source>
</evidence>
<dbReference type="GO" id="GO:0009279">
    <property type="term" value="C:cell outer membrane"/>
    <property type="evidence" value="ECO:0007669"/>
    <property type="project" value="UniProtKB-SubCell"/>
</dbReference>
<evidence type="ECO:0000256" key="3">
    <source>
        <dbReference type="ARBA" id="ARBA00022729"/>
    </source>
</evidence>
<keyword evidence="4 10" id="KW-0472">Membrane</keyword>
<keyword evidence="8" id="KW-0131">Cell cycle</keyword>
<evidence type="ECO:0000256" key="5">
    <source>
        <dbReference type="ARBA" id="ARBA00023139"/>
    </source>
</evidence>
<dbReference type="Proteomes" id="UP000769766">
    <property type="component" value="Unassembled WGS sequence"/>
</dbReference>
<dbReference type="Pfam" id="PF00691">
    <property type="entry name" value="OmpA"/>
    <property type="match status" value="1"/>
</dbReference>
<evidence type="ECO:0000313" key="13">
    <source>
        <dbReference type="EMBL" id="MBI2876503.1"/>
    </source>
</evidence>
<sequence>MNLLSADRGISWKTAAKFLALALVLAFSTVSCTGPRAKEKGAALGATIGAATGATVGAIIGHDGHASGEGAGVGIVFGGLIGALVGSAMSEEEPGTMPEAKQEAPAETQPEMKAEEAPPAPAEPEMKAEEVPPPAAEPETRAEVAPAPAEPAPGVTEEEGEMVAQAEVAGEGLQDIHFAFDRSVIRPDAQVILEKNVNWIKNNPDARIQIQGHCDERGTVEYNLALGERRARSTRDYLVALGANPDQLSLISYGEERPVDPDHTEEAWAKNRRAHFEIMR</sequence>
<feature type="compositionally biased region" description="Low complexity" evidence="11">
    <location>
        <begin position="143"/>
        <end position="155"/>
    </location>
</feature>
<evidence type="ECO:0000256" key="4">
    <source>
        <dbReference type="ARBA" id="ARBA00023136"/>
    </source>
</evidence>
<evidence type="ECO:0000256" key="8">
    <source>
        <dbReference type="ARBA" id="ARBA00023306"/>
    </source>
</evidence>
<comment type="similarity">
    <text evidence="9">Belongs to the Pal lipoprotein family.</text>
</comment>
<dbReference type="InterPro" id="IPR014169">
    <property type="entry name" value="Pal_lipo_C"/>
</dbReference>
<dbReference type="InterPro" id="IPR036737">
    <property type="entry name" value="OmpA-like_sf"/>
</dbReference>
<dbReference type="SUPFAM" id="SSF103088">
    <property type="entry name" value="OmpA-like"/>
    <property type="match status" value="1"/>
</dbReference>
<feature type="domain" description="OmpA-like" evidence="12">
    <location>
        <begin position="165"/>
        <end position="280"/>
    </location>
</feature>
<evidence type="ECO:0000256" key="10">
    <source>
        <dbReference type="PROSITE-ProRule" id="PRU00473"/>
    </source>
</evidence>
<dbReference type="InterPro" id="IPR006665">
    <property type="entry name" value="OmpA-like"/>
</dbReference>
<evidence type="ECO:0000256" key="1">
    <source>
        <dbReference type="ARBA" id="ARBA00004442"/>
    </source>
</evidence>
<dbReference type="Gene3D" id="3.30.1330.60">
    <property type="entry name" value="OmpA-like domain"/>
    <property type="match status" value="1"/>
</dbReference>
<dbReference type="AlphaFoldDB" id="A0A932CNE3"/>
<dbReference type="InterPro" id="IPR006664">
    <property type="entry name" value="OMP_bac"/>
</dbReference>
<comment type="subcellular location">
    <subcellularLocation>
        <location evidence="1">Cell outer membrane</location>
    </subcellularLocation>
</comment>
<dbReference type="HAMAP" id="MF_02204">
    <property type="entry name" value="Pal"/>
    <property type="match status" value="1"/>
</dbReference>
<comment type="caution">
    <text evidence="13">The sequence shown here is derived from an EMBL/GenBank/DDBJ whole genome shotgun (WGS) entry which is preliminary data.</text>
</comment>
<organism evidence="13 14">
    <name type="scientific">Tectimicrobiota bacterium</name>
    <dbReference type="NCBI Taxonomy" id="2528274"/>
    <lineage>
        <taxon>Bacteria</taxon>
        <taxon>Pseudomonadati</taxon>
        <taxon>Nitrospinota/Tectimicrobiota group</taxon>
        <taxon>Candidatus Tectimicrobiota</taxon>
    </lineage>
</organism>
<evidence type="ECO:0000256" key="2">
    <source>
        <dbReference type="ARBA" id="ARBA00022618"/>
    </source>
</evidence>
<evidence type="ECO:0000256" key="11">
    <source>
        <dbReference type="SAM" id="MobiDB-lite"/>
    </source>
</evidence>
<dbReference type="InterPro" id="IPR050330">
    <property type="entry name" value="Bact_OuterMem_StrucFunc"/>
</dbReference>
<dbReference type="CDD" id="cd07185">
    <property type="entry name" value="OmpA_C-like"/>
    <property type="match status" value="1"/>
</dbReference>
<evidence type="ECO:0000259" key="12">
    <source>
        <dbReference type="PROSITE" id="PS51123"/>
    </source>
</evidence>
<accession>A0A932CNE3</accession>
<dbReference type="InterPro" id="IPR039001">
    <property type="entry name" value="Pal"/>
</dbReference>
<protein>
    <recommendedName>
        <fullName evidence="9">Peptidoglycan-associated protein</fullName>
    </recommendedName>
</protein>
<keyword evidence="6" id="KW-0998">Cell outer membrane</keyword>
<dbReference type="PANTHER" id="PTHR30329">
    <property type="entry name" value="STATOR ELEMENT OF FLAGELLAR MOTOR COMPLEX"/>
    <property type="match status" value="1"/>
</dbReference>
<reference evidence="13" key="1">
    <citation type="submission" date="2020-07" db="EMBL/GenBank/DDBJ databases">
        <title>Huge and variable diversity of episymbiotic CPR bacteria and DPANN archaea in groundwater ecosystems.</title>
        <authorList>
            <person name="He C.Y."/>
            <person name="Keren R."/>
            <person name="Whittaker M."/>
            <person name="Farag I.F."/>
            <person name="Doudna J."/>
            <person name="Cate J.H.D."/>
            <person name="Banfield J.F."/>
        </authorList>
    </citation>
    <scope>NUCLEOTIDE SEQUENCE</scope>
    <source>
        <strain evidence="13">NC_groundwater_672_Ag_B-0.1um_62_36</strain>
    </source>
</reference>
<proteinExistence type="inferred from homology"/>
<keyword evidence="2" id="KW-0132">Cell division</keyword>
<gene>
    <name evidence="9 13" type="primary">pal</name>
    <name evidence="13" type="ORF">HYY20_06445</name>
</gene>
<evidence type="ECO:0000256" key="6">
    <source>
        <dbReference type="ARBA" id="ARBA00023237"/>
    </source>
</evidence>
<keyword evidence="7 13" id="KW-0449">Lipoprotein</keyword>
<evidence type="ECO:0000313" key="14">
    <source>
        <dbReference type="Proteomes" id="UP000769766"/>
    </source>
</evidence>
<dbReference type="GO" id="GO:0051301">
    <property type="term" value="P:cell division"/>
    <property type="evidence" value="ECO:0007669"/>
    <property type="project" value="UniProtKB-KW"/>
</dbReference>
<dbReference type="NCBIfam" id="TIGR02802">
    <property type="entry name" value="Pal_lipo"/>
    <property type="match status" value="1"/>
</dbReference>
<dbReference type="EMBL" id="JACPRF010000197">
    <property type="protein sequence ID" value="MBI2876503.1"/>
    <property type="molecule type" value="Genomic_DNA"/>
</dbReference>
<dbReference type="PRINTS" id="PR01021">
    <property type="entry name" value="OMPADOMAIN"/>
</dbReference>
<name>A0A932CNE3_UNCTE</name>
<dbReference type="PROSITE" id="PS51123">
    <property type="entry name" value="OMPA_2"/>
    <property type="match status" value="1"/>
</dbReference>
<feature type="compositionally biased region" description="Basic and acidic residues" evidence="11">
    <location>
        <begin position="100"/>
        <end position="116"/>
    </location>
</feature>
<keyword evidence="5" id="KW-0564">Palmitate</keyword>
<feature type="region of interest" description="Disordered" evidence="11">
    <location>
        <begin position="89"/>
        <end position="160"/>
    </location>
</feature>
<keyword evidence="3" id="KW-0732">Signal</keyword>
<evidence type="ECO:0000256" key="9">
    <source>
        <dbReference type="HAMAP-Rule" id="MF_02204"/>
    </source>
</evidence>